<keyword evidence="2" id="KW-1185">Reference proteome</keyword>
<evidence type="ECO:0000313" key="2">
    <source>
        <dbReference type="Proteomes" id="UP001315278"/>
    </source>
</evidence>
<evidence type="ECO:0000313" key="1">
    <source>
        <dbReference type="EMBL" id="MBR0800922.1"/>
    </source>
</evidence>
<comment type="caution">
    <text evidence="1">The sequence shown here is derived from an EMBL/GenBank/DDBJ whole genome shotgun (WGS) entry which is preliminary data.</text>
</comment>
<organism evidence="1 2">
    <name type="scientific">Bradyrhizobium jicamae</name>
    <dbReference type="NCBI Taxonomy" id="280332"/>
    <lineage>
        <taxon>Bacteria</taxon>
        <taxon>Pseudomonadati</taxon>
        <taxon>Pseudomonadota</taxon>
        <taxon>Alphaproteobacteria</taxon>
        <taxon>Hyphomicrobiales</taxon>
        <taxon>Nitrobacteraceae</taxon>
        <taxon>Bradyrhizobium</taxon>
    </lineage>
</organism>
<dbReference type="EMBL" id="JAFCJH010000066">
    <property type="protein sequence ID" value="MBR0800922.1"/>
    <property type="molecule type" value="Genomic_DNA"/>
</dbReference>
<accession>A0ABS5FVV4</accession>
<dbReference type="Proteomes" id="UP001315278">
    <property type="component" value="Unassembled WGS sequence"/>
</dbReference>
<reference evidence="2" key="1">
    <citation type="journal article" date="2021" name="ISME J.">
        <title>Evolutionary origin and ecological implication of a unique nif island in free-living Bradyrhizobium lineages.</title>
        <authorList>
            <person name="Tao J."/>
        </authorList>
    </citation>
    <scope>NUCLEOTIDE SEQUENCE [LARGE SCALE GENOMIC DNA]</scope>
    <source>
        <strain evidence="2">SZCCT0434</strain>
    </source>
</reference>
<protein>
    <recommendedName>
        <fullName evidence="3">DUF3618 domain-containing protein</fullName>
    </recommendedName>
</protein>
<evidence type="ECO:0008006" key="3">
    <source>
        <dbReference type="Google" id="ProtNLM"/>
    </source>
</evidence>
<sequence length="70" mass="7782">MSADQNNPDFASAQARIEQASSAIRDMSRDLAEEIAPRPTWLDRISEAIREAPVQSLIVAFLIGIMLARR</sequence>
<gene>
    <name evidence="1" type="ORF">JQ615_36725</name>
</gene>
<name>A0ABS5FVV4_9BRAD</name>
<dbReference type="RefSeq" id="WP_212495128.1">
    <property type="nucleotide sequence ID" value="NZ_JAFCJH010000066.1"/>
</dbReference>
<proteinExistence type="predicted"/>